<sequence>MRSTLHRLGSAAAAIGLAAGLGVISTGSAQADVGPGWWTQNGSYQISSDWGTSANCLDNSSQYGLRMYPCNAPSYNNGYQKWKAINTDDVTDGAQLQSQAPGSNGCLDWSPQYGLRTYSCNWSSFINGYQNWEVWFRTDSSGGQEIVLKNGLPNSPSICLDNSQYGVRGYACNGASQDAFYQGWQLQEWN</sequence>
<dbReference type="RefSeq" id="WP_145907890.1">
    <property type="nucleotide sequence ID" value="NZ_BAAAMZ010000007.1"/>
</dbReference>
<feature type="chain" id="PRO_5021943160" evidence="1">
    <location>
        <begin position="32"/>
        <end position="190"/>
    </location>
</feature>
<proteinExistence type="predicted"/>
<dbReference type="PROSITE" id="PS50231">
    <property type="entry name" value="RICIN_B_LECTIN"/>
    <property type="match status" value="1"/>
</dbReference>
<evidence type="ECO:0000313" key="3">
    <source>
        <dbReference type="Proteomes" id="UP000317940"/>
    </source>
</evidence>
<accession>A0A561UQA2</accession>
<dbReference type="EMBL" id="VIWT01000001">
    <property type="protein sequence ID" value="TWG01538.1"/>
    <property type="molecule type" value="Genomic_DNA"/>
</dbReference>
<keyword evidence="1" id="KW-0732">Signal</keyword>
<dbReference type="Gene3D" id="2.80.10.50">
    <property type="match status" value="1"/>
</dbReference>
<reference evidence="2 3" key="1">
    <citation type="submission" date="2019-06" db="EMBL/GenBank/DDBJ databases">
        <title>Sequencing the genomes of 1000 actinobacteria strains.</title>
        <authorList>
            <person name="Klenk H.-P."/>
        </authorList>
    </citation>
    <scope>NUCLEOTIDE SEQUENCE [LARGE SCALE GENOMIC DNA]</scope>
    <source>
        <strain evidence="2 3">DSM 44826</strain>
    </source>
</reference>
<evidence type="ECO:0000256" key="1">
    <source>
        <dbReference type="SAM" id="SignalP"/>
    </source>
</evidence>
<dbReference type="Proteomes" id="UP000317940">
    <property type="component" value="Unassembled WGS sequence"/>
</dbReference>
<dbReference type="AlphaFoldDB" id="A0A561UQA2"/>
<comment type="caution">
    <text evidence="2">The sequence shown here is derived from an EMBL/GenBank/DDBJ whole genome shotgun (WGS) entry which is preliminary data.</text>
</comment>
<name>A0A561UQA2_9ACTN</name>
<dbReference type="OrthoDB" id="3534750at2"/>
<feature type="signal peptide" evidence="1">
    <location>
        <begin position="1"/>
        <end position="31"/>
    </location>
</feature>
<gene>
    <name evidence="2" type="ORF">FHX73_115439</name>
</gene>
<organism evidence="2 3">
    <name type="scientific">Kitasatospora viridis</name>
    <dbReference type="NCBI Taxonomy" id="281105"/>
    <lineage>
        <taxon>Bacteria</taxon>
        <taxon>Bacillati</taxon>
        <taxon>Actinomycetota</taxon>
        <taxon>Actinomycetes</taxon>
        <taxon>Kitasatosporales</taxon>
        <taxon>Streptomycetaceae</taxon>
        <taxon>Kitasatospora</taxon>
    </lineage>
</organism>
<protein>
    <submittedName>
        <fullName evidence="2">Uncharacterized protein</fullName>
    </submittedName>
</protein>
<keyword evidence="3" id="KW-1185">Reference proteome</keyword>
<evidence type="ECO:0000313" key="2">
    <source>
        <dbReference type="EMBL" id="TWG01538.1"/>
    </source>
</evidence>